<reference evidence="3 4" key="1">
    <citation type="submission" date="2019-02" db="EMBL/GenBank/DDBJ databases">
        <title>Sequencing the genomes of 1000 actinobacteria strains.</title>
        <authorList>
            <person name="Klenk H.-P."/>
        </authorList>
    </citation>
    <scope>NUCLEOTIDE SEQUENCE [LARGE SCALE GENOMIC DNA]</scope>
    <source>
        <strain evidence="3 4">DSM 17364</strain>
    </source>
</reference>
<dbReference type="CDD" id="cd03506">
    <property type="entry name" value="Delta6-FADS-like"/>
    <property type="match status" value="1"/>
</dbReference>
<feature type="domain" description="Fatty acid desaturase" evidence="2">
    <location>
        <begin position="68"/>
        <end position="326"/>
    </location>
</feature>
<organism evidence="3 4">
    <name type="scientific">Zhihengliuella halotolerans</name>
    <dbReference type="NCBI Taxonomy" id="370736"/>
    <lineage>
        <taxon>Bacteria</taxon>
        <taxon>Bacillati</taxon>
        <taxon>Actinomycetota</taxon>
        <taxon>Actinomycetes</taxon>
        <taxon>Micrococcales</taxon>
        <taxon>Micrococcaceae</taxon>
        <taxon>Zhihengliuella</taxon>
    </lineage>
</organism>
<dbReference type="GO" id="GO:0016717">
    <property type="term" value="F:oxidoreductase activity, acting on paired donors, with oxidation of a pair of donors resulting in the reduction of molecular oxygen to two molecules of water"/>
    <property type="evidence" value="ECO:0007669"/>
    <property type="project" value="TreeGrafter"/>
</dbReference>
<feature type="transmembrane region" description="Helical" evidence="1">
    <location>
        <begin position="106"/>
        <end position="125"/>
    </location>
</feature>
<keyword evidence="4" id="KW-1185">Reference proteome</keyword>
<sequence length="361" mass="40075">MPYEDGARDQGGAALSREEYVESYRQLSRTVHDAGLMRRRYGFYVTRIGGWVLLLAGLLAAVVLLGATWFQLIIAALIGLVMAQLGFLAHEAAHREIFASRTRNEWASRLIACLLMGLSFNWWMAKHNTHHAHPNRENTDPDIESNLLALTPAAADRREGLSAWLARRQGYFFVPLLLLEGLNLHVASLRMLFSARDVPHRVTEIALIAVRHAAYLTLLFLVLPVGMAFAFVGVQVGTFGLLLGGAFALNHIGMPTVPAGVHLDFLRRQVRMSRNIDDGPLSRLLLGGLQFQVEHHLFPAVPRPNLPALQTLVREHCSRLGIPYTQESLSGAAVTVVAYLNQVGLKNRDPFACPLVQRYRG</sequence>
<accession>A0A4Q8ABP6</accession>
<keyword evidence="1" id="KW-0472">Membrane</keyword>
<dbReference type="AlphaFoldDB" id="A0A4Q8ABP6"/>
<dbReference type="PANTHER" id="PTHR19353">
    <property type="entry name" value="FATTY ACID DESATURASE 2"/>
    <property type="match status" value="1"/>
</dbReference>
<dbReference type="InterPro" id="IPR012171">
    <property type="entry name" value="Fatty_acid_desaturase"/>
</dbReference>
<evidence type="ECO:0000313" key="3">
    <source>
        <dbReference type="EMBL" id="RZU60973.1"/>
    </source>
</evidence>
<feature type="transmembrane region" description="Helical" evidence="1">
    <location>
        <begin position="48"/>
        <end position="67"/>
    </location>
</feature>
<dbReference type="GO" id="GO:0008610">
    <property type="term" value="P:lipid biosynthetic process"/>
    <property type="evidence" value="ECO:0007669"/>
    <property type="project" value="UniProtKB-ARBA"/>
</dbReference>
<comment type="caution">
    <text evidence="3">The sequence shown here is derived from an EMBL/GenBank/DDBJ whole genome shotgun (WGS) entry which is preliminary data.</text>
</comment>
<evidence type="ECO:0000259" key="2">
    <source>
        <dbReference type="Pfam" id="PF00487"/>
    </source>
</evidence>
<proteinExistence type="predicted"/>
<gene>
    <name evidence="3" type="ORF">EV380_0528</name>
</gene>
<keyword evidence="1" id="KW-1133">Transmembrane helix</keyword>
<dbReference type="InterPro" id="IPR005804">
    <property type="entry name" value="FA_desaturase_dom"/>
</dbReference>
<feature type="transmembrane region" description="Helical" evidence="1">
    <location>
        <begin position="239"/>
        <end position="266"/>
    </location>
</feature>
<evidence type="ECO:0000313" key="4">
    <source>
        <dbReference type="Proteomes" id="UP000292685"/>
    </source>
</evidence>
<feature type="transmembrane region" description="Helical" evidence="1">
    <location>
        <begin position="73"/>
        <end position="94"/>
    </location>
</feature>
<keyword evidence="1" id="KW-0812">Transmembrane</keyword>
<evidence type="ECO:0000256" key="1">
    <source>
        <dbReference type="SAM" id="Phobius"/>
    </source>
</evidence>
<name>A0A4Q8ABP6_9MICC</name>
<dbReference type="PANTHER" id="PTHR19353:SF19">
    <property type="entry name" value="DELTA(5) FATTY ACID DESATURASE C-RELATED"/>
    <property type="match status" value="1"/>
</dbReference>
<feature type="transmembrane region" description="Helical" evidence="1">
    <location>
        <begin position="213"/>
        <end position="233"/>
    </location>
</feature>
<dbReference type="Pfam" id="PF00487">
    <property type="entry name" value="FA_desaturase"/>
    <property type="match status" value="1"/>
</dbReference>
<protein>
    <submittedName>
        <fullName evidence="3">Fatty acid desaturase</fullName>
    </submittedName>
</protein>
<dbReference type="EMBL" id="SHLA01000001">
    <property type="protein sequence ID" value="RZU60973.1"/>
    <property type="molecule type" value="Genomic_DNA"/>
</dbReference>
<dbReference type="GO" id="GO:0016020">
    <property type="term" value="C:membrane"/>
    <property type="evidence" value="ECO:0007669"/>
    <property type="project" value="TreeGrafter"/>
</dbReference>
<dbReference type="PIRSF" id="PIRSF015921">
    <property type="entry name" value="FA_sphinglp_des"/>
    <property type="match status" value="1"/>
</dbReference>
<dbReference type="Proteomes" id="UP000292685">
    <property type="component" value="Unassembled WGS sequence"/>
</dbReference>
<feature type="transmembrane region" description="Helical" evidence="1">
    <location>
        <begin position="171"/>
        <end position="193"/>
    </location>
</feature>